<protein>
    <submittedName>
        <fullName evidence="1">Uncharacterized protein</fullName>
    </submittedName>
</protein>
<dbReference type="Proteomes" id="UP000007463">
    <property type="component" value="Chromosome"/>
</dbReference>
<dbReference type="STRING" id="755732.Fluta_0368"/>
<dbReference type="HOGENOM" id="CLU_1265390_0_0_10"/>
<dbReference type="KEGG" id="fte:Fluta_0368"/>
<sequence length="218" mass="25742">MHSNLNLPDDVNSIVRYGLNLKCNKNISRKFIIELHDYKGFSLVKFYPHHLKKVPKKYELRGESIGYRLDRSNLLDLLYQCALVMKNYLENYPENFTGYVGQTDKLDSCRKKAYSQRSSVYNILTSSIFPTERYKLSAKQKFKDVNLRLIRKVVSKQNGKLTTHQFQNYQEFLTYFESRKGDLYDLMTPITKERVVNELSRSENTDTIEVPITIRKRS</sequence>
<reference evidence="1 2" key="1">
    <citation type="journal article" date="2011" name="Stand. Genomic Sci.">
        <title>Complete genome sequence of the gliding freshwater bacterium Fluviicola taffensis type strain (RW262).</title>
        <authorList>
            <person name="Woyke T."/>
            <person name="Chertkov O."/>
            <person name="Lapidus A."/>
            <person name="Nolan M."/>
            <person name="Lucas S."/>
            <person name="Del Rio T.G."/>
            <person name="Tice H."/>
            <person name="Cheng J.F."/>
            <person name="Tapia R."/>
            <person name="Han C."/>
            <person name="Goodwin L."/>
            <person name="Pitluck S."/>
            <person name="Liolios K."/>
            <person name="Pagani I."/>
            <person name="Ivanova N."/>
            <person name="Huntemann M."/>
            <person name="Mavromatis K."/>
            <person name="Mikhailova N."/>
            <person name="Pati A."/>
            <person name="Chen A."/>
            <person name="Palaniappan K."/>
            <person name="Land M."/>
            <person name="Hauser L."/>
            <person name="Brambilla E.M."/>
            <person name="Rohde M."/>
            <person name="Mwirichia R."/>
            <person name="Sikorski J."/>
            <person name="Tindall B.J."/>
            <person name="Goker M."/>
            <person name="Bristow J."/>
            <person name="Eisen J.A."/>
            <person name="Markowitz V."/>
            <person name="Hugenholtz P."/>
            <person name="Klenk H.P."/>
            <person name="Kyrpides N.C."/>
        </authorList>
    </citation>
    <scope>NUCLEOTIDE SEQUENCE [LARGE SCALE GENOMIC DNA]</scope>
    <source>
        <strain evidence="2">DSM 16823 / RW262 / RW262</strain>
    </source>
</reference>
<evidence type="ECO:0000313" key="1">
    <source>
        <dbReference type="EMBL" id="AEA42376.1"/>
    </source>
</evidence>
<accession>F2IE58</accession>
<dbReference type="RefSeq" id="WP_013685150.1">
    <property type="nucleotide sequence ID" value="NC_015321.1"/>
</dbReference>
<reference evidence="2" key="2">
    <citation type="submission" date="2011-02" db="EMBL/GenBank/DDBJ databases">
        <title>The complete genome of Fluviicola taffensis DSM 16823.</title>
        <authorList>
            <consortium name="US DOE Joint Genome Institute (JGI-PGF)"/>
            <person name="Lucas S."/>
            <person name="Copeland A."/>
            <person name="Lapidus A."/>
            <person name="Bruce D."/>
            <person name="Goodwin L."/>
            <person name="Pitluck S."/>
            <person name="Kyrpides N."/>
            <person name="Mavromatis K."/>
            <person name="Ivanova N."/>
            <person name="Mikhailova N."/>
            <person name="Pagani I."/>
            <person name="Chertkov O."/>
            <person name="Detter J.C."/>
            <person name="Han C."/>
            <person name="Tapia R."/>
            <person name="Land M."/>
            <person name="Hauser L."/>
            <person name="Markowitz V."/>
            <person name="Cheng J.-F."/>
            <person name="Hugenholtz P."/>
            <person name="Woyke T."/>
            <person name="Wu D."/>
            <person name="Tindall B."/>
            <person name="Pomrenke H.G."/>
            <person name="Brambilla E."/>
            <person name="Klenk H.-P."/>
            <person name="Eisen J.A."/>
        </authorList>
    </citation>
    <scope>NUCLEOTIDE SEQUENCE [LARGE SCALE GENOMIC DNA]</scope>
    <source>
        <strain evidence="2">DSM 16823 / RW262 / RW262</strain>
    </source>
</reference>
<dbReference type="OrthoDB" id="1001536at2"/>
<evidence type="ECO:0000313" key="2">
    <source>
        <dbReference type="Proteomes" id="UP000007463"/>
    </source>
</evidence>
<organism evidence="1 2">
    <name type="scientific">Fluviicola taffensis (strain DSM 16823 / NCIMB 13979 / RW262)</name>
    <dbReference type="NCBI Taxonomy" id="755732"/>
    <lineage>
        <taxon>Bacteria</taxon>
        <taxon>Pseudomonadati</taxon>
        <taxon>Bacteroidota</taxon>
        <taxon>Flavobacteriia</taxon>
        <taxon>Flavobacteriales</taxon>
        <taxon>Crocinitomicaceae</taxon>
        <taxon>Fluviicola</taxon>
    </lineage>
</organism>
<dbReference type="AlphaFoldDB" id="F2IE58"/>
<keyword evidence="2" id="KW-1185">Reference proteome</keyword>
<name>F2IE58_FLUTR</name>
<dbReference type="EMBL" id="CP002542">
    <property type="protein sequence ID" value="AEA42376.1"/>
    <property type="molecule type" value="Genomic_DNA"/>
</dbReference>
<proteinExistence type="predicted"/>
<gene>
    <name evidence="1" type="ordered locus">Fluta_0368</name>
</gene>